<accession>A0A8S4RXV8</accession>
<sequence>MIVTQVINIIISAHYRPTTVHGYPPTMRRAKIQHAGPMRIGELLVPFLRTLLGALRHAGFLTMFSVTVQESGNYQARETEHLRLKLMGKGRHVAGHTPACPVKRCSVLGDGLVLPSGGASAWSVNIS</sequence>
<reference evidence="1" key="1">
    <citation type="submission" date="2022-03" db="EMBL/GenBank/DDBJ databases">
        <authorList>
            <person name="Lindestad O."/>
        </authorList>
    </citation>
    <scope>NUCLEOTIDE SEQUENCE</scope>
</reference>
<dbReference type="AlphaFoldDB" id="A0A8S4RXV8"/>
<gene>
    <name evidence="1" type="primary">jg22818</name>
    <name evidence="1" type="ORF">PAEG_LOCUS18483</name>
</gene>
<dbReference type="Proteomes" id="UP000838756">
    <property type="component" value="Unassembled WGS sequence"/>
</dbReference>
<name>A0A8S4RXV8_9NEOP</name>
<dbReference type="EMBL" id="CAKXAJ010025625">
    <property type="protein sequence ID" value="CAH2242126.1"/>
    <property type="molecule type" value="Genomic_DNA"/>
</dbReference>
<evidence type="ECO:0000313" key="1">
    <source>
        <dbReference type="EMBL" id="CAH2242126.1"/>
    </source>
</evidence>
<keyword evidence="2" id="KW-1185">Reference proteome</keyword>
<proteinExistence type="predicted"/>
<dbReference type="OrthoDB" id="10569661at2759"/>
<evidence type="ECO:0000313" key="2">
    <source>
        <dbReference type="Proteomes" id="UP000838756"/>
    </source>
</evidence>
<protein>
    <submittedName>
        <fullName evidence="1">Jg22818 protein</fullName>
    </submittedName>
</protein>
<organism evidence="1 2">
    <name type="scientific">Pararge aegeria aegeria</name>
    <dbReference type="NCBI Taxonomy" id="348720"/>
    <lineage>
        <taxon>Eukaryota</taxon>
        <taxon>Metazoa</taxon>
        <taxon>Ecdysozoa</taxon>
        <taxon>Arthropoda</taxon>
        <taxon>Hexapoda</taxon>
        <taxon>Insecta</taxon>
        <taxon>Pterygota</taxon>
        <taxon>Neoptera</taxon>
        <taxon>Endopterygota</taxon>
        <taxon>Lepidoptera</taxon>
        <taxon>Glossata</taxon>
        <taxon>Ditrysia</taxon>
        <taxon>Papilionoidea</taxon>
        <taxon>Nymphalidae</taxon>
        <taxon>Satyrinae</taxon>
        <taxon>Satyrini</taxon>
        <taxon>Parargina</taxon>
        <taxon>Pararge</taxon>
    </lineage>
</organism>
<comment type="caution">
    <text evidence="1">The sequence shown here is derived from an EMBL/GenBank/DDBJ whole genome shotgun (WGS) entry which is preliminary data.</text>
</comment>